<dbReference type="RefSeq" id="WP_152130194.1">
    <property type="nucleotide sequence ID" value="NZ_WELG01000001.1"/>
</dbReference>
<dbReference type="Gene3D" id="1.10.720.160">
    <property type="match status" value="1"/>
</dbReference>
<dbReference type="SUPFAM" id="SSF53067">
    <property type="entry name" value="Actin-like ATPase domain"/>
    <property type="match status" value="2"/>
</dbReference>
<dbReference type="OrthoDB" id="871343at2"/>
<keyword evidence="1" id="KW-0418">Kinase</keyword>
<proteinExistence type="predicted"/>
<gene>
    <name evidence="1" type="ORF">F8C76_01780</name>
</gene>
<accession>A0A6I1E0Y5</accession>
<dbReference type="Proteomes" id="UP000429785">
    <property type="component" value="Unassembled WGS sequence"/>
</dbReference>
<reference evidence="1 2" key="1">
    <citation type="submission" date="2019-10" db="EMBL/GenBank/DDBJ databases">
        <title>Muricauda olearia CL-SS4 JCM15563 genome.</title>
        <authorList>
            <person name="Liu L."/>
        </authorList>
    </citation>
    <scope>NUCLEOTIDE SEQUENCE [LARGE SCALE GENOMIC DNA]</scope>
    <source>
        <strain evidence="1 2">CL-SS4</strain>
    </source>
</reference>
<evidence type="ECO:0000313" key="1">
    <source>
        <dbReference type="EMBL" id="KAB7530262.1"/>
    </source>
</evidence>
<dbReference type="Gene3D" id="3.30.420.40">
    <property type="match status" value="2"/>
</dbReference>
<dbReference type="EMBL" id="WELG01000001">
    <property type="protein sequence ID" value="KAB7530262.1"/>
    <property type="molecule type" value="Genomic_DNA"/>
</dbReference>
<evidence type="ECO:0000313" key="2">
    <source>
        <dbReference type="Proteomes" id="UP000429785"/>
    </source>
</evidence>
<dbReference type="CDD" id="cd24079">
    <property type="entry name" value="ASKHA_NBD_PG1100-like"/>
    <property type="match status" value="1"/>
</dbReference>
<sequence length="295" mass="33322">MILVADSGSTKCDWVIFDNSGQTILRISTSGMNPRLLNSGQMRQIVYGNRELNALKEEIEKVFFYGAGCANGKSCTNLRKVLADFFSNARITIEGDLTAAVLGATSRPGVVCVLGTGSNCCYYDGESIHVKQPSLGYMVMDECSGNYFGKKLLQAYFYKKMPHELFDRFGKQYDLSFEVIMKNLYGNRNPSSYLAGFSRFLIDNRSVPFMERIIKRGIGELFDDLISWYQKELVHHPLHFVGSIGYFLQEEIILEGARRGYMMGSFVKSPMDGIVADRTDLIEKVKTIYNQNEKP</sequence>
<dbReference type="AlphaFoldDB" id="A0A6I1E0Y5"/>
<protein>
    <submittedName>
        <fullName evidence="1">N-acetylglucosamine kinase</fullName>
    </submittedName>
</protein>
<organism evidence="1 2">
    <name type="scientific">Flagellimonas olearia</name>
    <dbReference type="NCBI Taxonomy" id="552546"/>
    <lineage>
        <taxon>Bacteria</taxon>
        <taxon>Pseudomonadati</taxon>
        <taxon>Bacteroidota</taxon>
        <taxon>Flavobacteriia</taxon>
        <taxon>Flavobacteriales</taxon>
        <taxon>Flavobacteriaceae</taxon>
        <taxon>Flagellimonas</taxon>
    </lineage>
</organism>
<comment type="caution">
    <text evidence="1">The sequence shown here is derived from an EMBL/GenBank/DDBJ whole genome shotgun (WGS) entry which is preliminary data.</text>
</comment>
<keyword evidence="1" id="KW-0808">Transferase</keyword>
<dbReference type="GO" id="GO:0016301">
    <property type="term" value="F:kinase activity"/>
    <property type="evidence" value="ECO:0007669"/>
    <property type="project" value="UniProtKB-KW"/>
</dbReference>
<dbReference type="InterPro" id="IPR043129">
    <property type="entry name" value="ATPase_NBD"/>
</dbReference>
<name>A0A6I1E0Y5_9FLAO</name>